<comment type="caution">
    <text evidence="1">The sequence shown here is derived from an EMBL/GenBank/DDBJ whole genome shotgun (WGS) entry which is preliminary data.</text>
</comment>
<evidence type="ECO:0000313" key="2">
    <source>
        <dbReference type="Proteomes" id="UP000586095"/>
    </source>
</evidence>
<dbReference type="AlphaFoldDB" id="A0A852RD43"/>
<accession>A0A852RD43</accession>
<dbReference type="EMBL" id="JACCBD010000001">
    <property type="protein sequence ID" value="NYD28329.1"/>
    <property type="molecule type" value="Genomic_DNA"/>
</dbReference>
<evidence type="ECO:0000313" key="1">
    <source>
        <dbReference type="EMBL" id="NYD28329.1"/>
    </source>
</evidence>
<keyword evidence="2" id="KW-1185">Reference proteome</keyword>
<protein>
    <submittedName>
        <fullName evidence="1">Uncharacterized protein</fullName>
    </submittedName>
</protein>
<dbReference type="Proteomes" id="UP000586095">
    <property type="component" value="Unassembled WGS sequence"/>
</dbReference>
<proteinExistence type="predicted"/>
<gene>
    <name evidence="1" type="ORF">BJ960_003132</name>
</gene>
<reference evidence="1 2" key="1">
    <citation type="submission" date="2020-07" db="EMBL/GenBank/DDBJ databases">
        <title>Sequencing the genomes of 1000 actinobacteria strains.</title>
        <authorList>
            <person name="Klenk H.-P."/>
        </authorList>
    </citation>
    <scope>NUCLEOTIDE SEQUENCE [LARGE SCALE GENOMIC DNA]</scope>
    <source>
        <strain evidence="1 2">DSM 17380</strain>
    </source>
</reference>
<organism evidence="1 2">
    <name type="scientific">Leucobacter aridicollis</name>
    <dbReference type="NCBI Taxonomy" id="283878"/>
    <lineage>
        <taxon>Bacteria</taxon>
        <taxon>Bacillati</taxon>
        <taxon>Actinomycetota</taxon>
        <taxon>Actinomycetes</taxon>
        <taxon>Micrococcales</taxon>
        <taxon>Microbacteriaceae</taxon>
        <taxon>Leucobacter</taxon>
    </lineage>
</organism>
<name>A0A852RD43_9MICO</name>
<dbReference type="RefSeq" id="WP_147429798.1">
    <property type="nucleotide sequence ID" value="NZ_BAAALZ010000004.1"/>
</dbReference>
<sequence length="154" mass="16141">MSLPQSSRRRIGPAVTMTLAILGSLALLATFVFQVVTASPSTTAQVPARVFSLIEGATLNTATDETSGELRPETITILERTDEGVLAVAFLTDEDAIGAGIFPGKGASIGLSIPGKQAIWVQAMIPGDESTSDYTLSVRRVGNGDTFDHTFTAK</sequence>